<dbReference type="PROSITE" id="PS51257">
    <property type="entry name" value="PROKAR_LIPOPROTEIN"/>
    <property type="match status" value="1"/>
</dbReference>
<feature type="chain" id="PRO_5046246641" description="Lipoprotein" evidence="1">
    <location>
        <begin position="24"/>
        <end position="301"/>
    </location>
</feature>
<name>A0ABX1XF44_9BACL</name>
<feature type="signal peptide" evidence="1">
    <location>
        <begin position="1"/>
        <end position="23"/>
    </location>
</feature>
<accession>A0ABX1XF44</accession>
<dbReference type="Proteomes" id="UP000653578">
    <property type="component" value="Unassembled WGS sequence"/>
</dbReference>
<proteinExistence type="predicted"/>
<keyword evidence="3" id="KW-1185">Reference proteome</keyword>
<protein>
    <recommendedName>
        <fullName evidence="4">Lipoprotein</fullName>
    </recommendedName>
</protein>
<gene>
    <name evidence="2" type="ORF">GC096_23785</name>
</gene>
<organism evidence="2 3">
    <name type="scientific">Paenibacillus plantarum</name>
    <dbReference type="NCBI Taxonomy" id="2654975"/>
    <lineage>
        <taxon>Bacteria</taxon>
        <taxon>Bacillati</taxon>
        <taxon>Bacillota</taxon>
        <taxon>Bacilli</taxon>
        <taxon>Bacillales</taxon>
        <taxon>Paenibacillaceae</taxon>
        <taxon>Paenibacillus</taxon>
    </lineage>
</organism>
<evidence type="ECO:0000256" key="1">
    <source>
        <dbReference type="SAM" id="SignalP"/>
    </source>
</evidence>
<keyword evidence="1" id="KW-0732">Signal</keyword>
<comment type="caution">
    <text evidence="2">The sequence shown here is derived from an EMBL/GenBank/DDBJ whole genome shotgun (WGS) entry which is preliminary data.</text>
</comment>
<evidence type="ECO:0000313" key="2">
    <source>
        <dbReference type="EMBL" id="NOU67068.1"/>
    </source>
</evidence>
<evidence type="ECO:0008006" key="4">
    <source>
        <dbReference type="Google" id="ProtNLM"/>
    </source>
</evidence>
<dbReference type="EMBL" id="WHNY01000067">
    <property type="protein sequence ID" value="NOU67068.1"/>
    <property type="molecule type" value="Genomic_DNA"/>
</dbReference>
<evidence type="ECO:0000313" key="3">
    <source>
        <dbReference type="Proteomes" id="UP000653578"/>
    </source>
</evidence>
<dbReference type="RefSeq" id="WP_171633782.1">
    <property type="nucleotide sequence ID" value="NZ_WHNY01000067.1"/>
</dbReference>
<reference evidence="2 3" key="1">
    <citation type="submission" date="2019-10" db="EMBL/GenBank/DDBJ databases">
        <title>Description of Paenibacillus humi sp. nov.</title>
        <authorList>
            <person name="Carlier A."/>
            <person name="Qi S."/>
        </authorList>
    </citation>
    <scope>NUCLEOTIDE SEQUENCE [LARGE SCALE GENOMIC DNA]</scope>
    <source>
        <strain evidence="2 3">LMG 31461</strain>
    </source>
</reference>
<sequence length="301" mass="33819">MMKLLVFVILSLNILLASCSSGHQVTVREPASTLQPNVASVQPNQLSNTAPPVAEAFPQTVNLSFQPIQLSQLQIGKPQAEWASVRSLSFGAFQGKPIELTIYQQPKDEASLLPQQLDIEINLQGKTYLISNVSLDLLDKEAVNNTVVFNQTYSSGSKDYYFLGGIELFANGPGLMLYIVYDFSQKAWYTFDQWGSPSFKDLDADGQNEFVIEFQGMHLQLPDVMIILMHNGNLQRSAAFADTLAEESSWSADISDYKSKLYVKISKNLDPPSFEFYINDERFDSVLASYRYSQEKLERVH</sequence>